<dbReference type="SUPFAM" id="SSF56601">
    <property type="entry name" value="beta-lactamase/transpeptidase-like"/>
    <property type="match status" value="1"/>
</dbReference>
<dbReference type="EMBL" id="CP049933">
    <property type="protein sequence ID" value="QIM17577.1"/>
    <property type="molecule type" value="Genomic_DNA"/>
</dbReference>
<name>A0ABX6JTG8_9MICO</name>
<dbReference type="Gene3D" id="3.40.710.10">
    <property type="entry name" value="DD-peptidase/beta-lactamase superfamily"/>
    <property type="match status" value="1"/>
</dbReference>
<reference evidence="2 3" key="1">
    <citation type="submission" date="2020-03" db="EMBL/GenBank/DDBJ databases">
        <title>Leucobacter sp. nov., isolated from beetles.</title>
        <authorList>
            <person name="Hyun D.-W."/>
            <person name="Bae J.-W."/>
        </authorList>
    </citation>
    <scope>NUCLEOTIDE SEQUENCE [LARGE SCALE GENOMIC DNA]</scope>
    <source>
        <strain evidence="2 3">HDW9A</strain>
    </source>
</reference>
<gene>
    <name evidence="2" type="ORF">G7066_00595</name>
</gene>
<organism evidence="2 3">
    <name type="scientific">Leucobacter coleopterorum</name>
    <dbReference type="NCBI Taxonomy" id="2714933"/>
    <lineage>
        <taxon>Bacteria</taxon>
        <taxon>Bacillati</taxon>
        <taxon>Actinomycetota</taxon>
        <taxon>Actinomycetes</taxon>
        <taxon>Micrococcales</taxon>
        <taxon>Microbacteriaceae</taxon>
        <taxon>Leucobacter</taxon>
    </lineage>
</organism>
<dbReference type="InterPro" id="IPR012338">
    <property type="entry name" value="Beta-lactam/transpept-like"/>
</dbReference>
<proteinExistence type="predicted"/>
<accession>A0ABX6JTG8</accession>
<evidence type="ECO:0000313" key="2">
    <source>
        <dbReference type="EMBL" id="QIM17577.1"/>
    </source>
</evidence>
<dbReference type="RefSeq" id="WP_166328248.1">
    <property type="nucleotide sequence ID" value="NZ_CP049933.1"/>
</dbReference>
<evidence type="ECO:0008006" key="4">
    <source>
        <dbReference type="Google" id="ProtNLM"/>
    </source>
</evidence>
<evidence type="ECO:0000256" key="1">
    <source>
        <dbReference type="SAM" id="MobiDB-lite"/>
    </source>
</evidence>
<feature type="region of interest" description="Disordered" evidence="1">
    <location>
        <begin position="78"/>
        <end position="100"/>
    </location>
</feature>
<evidence type="ECO:0000313" key="3">
    <source>
        <dbReference type="Proteomes" id="UP000503441"/>
    </source>
</evidence>
<keyword evidence="3" id="KW-1185">Reference proteome</keyword>
<protein>
    <recommendedName>
        <fullName evidence="4">Serine hydrolase</fullName>
    </recommendedName>
</protein>
<sequence length="100" mass="10777">MVEPRERSSAWAAITLSAVLEVADTLGIDLAFVARAVDGSGPVIQHQERLLWPGASLYKVLAAVALYRKEEANLSAPVRVGPESRVAGEPDSRSWRIPSP</sequence>
<dbReference type="Proteomes" id="UP000503441">
    <property type="component" value="Chromosome"/>
</dbReference>